<gene>
    <name evidence="2" type="ORF">BDK51DRAFT_45993</name>
</gene>
<dbReference type="AlphaFoldDB" id="A0A4P9WN73"/>
<name>A0A4P9WN73_9FUNG</name>
<accession>A0A4P9WN73</accession>
<protein>
    <submittedName>
        <fullName evidence="2">Uncharacterized protein</fullName>
    </submittedName>
</protein>
<reference evidence="3" key="1">
    <citation type="journal article" date="2018" name="Nat. Microbiol.">
        <title>Leveraging single-cell genomics to expand the fungal tree of life.</title>
        <authorList>
            <person name="Ahrendt S.R."/>
            <person name="Quandt C.A."/>
            <person name="Ciobanu D."/>
            <person name="Clum A."/>
            <person name="Salamov A."/>
            <person name="Andreopoulos B."/>
            <person name="Cheng J.F."/>
            <person name="Woyke T."/>
            <person name="Pelin A."/>
            <person name="Henrissat B."/>
            <person name="Reynolds N.K."/>
            <person name="Benny G.L."/>
            <person name="Smith M.E."/>
            <person name="James T.Y."/>
            <person name="Grigoriev I.V."/>
        </authorList>
    </citation>
    <scope>NUCLEOTIDE SEQUENCE [LARGE SCALE GENOMIC DNA]</scope>
</reference>
<evidence type="ECO:0000256" key="1">
    <source>
        <dbReference type="SAM" id="MobiDB-lite"/>
    </source>
</evidence>
<feature type="region of interest" description="Disordered" evidence="1">
    <location>
        <begin position="1"/>
        <end position="37"/>
    </location>
</feature>
<dbReference type="Proteomes" id="UP000269721">
    <property type="component" value="Unassembled WGS sequence"/>
</dbReference>
<proteinExistence type="predicted"/>
<evidence type="ECO:0000313" key="3">
    <source>
        <dbReference type="Proteomes" id="UP000269721"/>
    </source>
</evidence>
<dbReference type="EMBL" id="KZ993864">
    <property type="protein sequence ID" value="RKO94561.1"/>
    <property type="molecule type" value="Genomic_DNA"/>
</dbReference>
<keyword evidence="3" id="KW-1185">Reference proteome</keyword>
<evidence type="ECO:0000313" key="2">
    <source>
        <dbReference type="EMBL" id="RKO94561.1"/>
    </source>
</evidence>
<feature type="region of interest" description="Disordered" evidence="1">
    <location>
        <begin position="133"/>
        <end position="177"/>
    </location>
</feature>
<sequence length="177" mass="19760">MACLPTAQRSHHDLHASPHHGYKQRPAPMFKGNPADMKDTPVNMNGRTIHPNSETVRSMHEATAISSEPPIPVFAGCYTVGFSEAQPPQRSPPHLTTLWRQYFFFMSPMQYPLPIPTTERIIITVRHIYPHKTPPLLQQDHPTLHPPGSTHPPANHEERAANKSDDAPIASSKHAAQ</sequence>
<organism evidence="2 3">
    <name type="scientific">Blyttiomyces helicus</name>
    <dbReference type="NCBI Taxonomy" id="388810"/>
    <lineage>
        <taxon>Eukaryota</taxon>
        <taxon>Fungi</taxon>
        <taxon>Fungi incertae sedis</taxon>
        <taxon>Chytridiomycota</taxon>
        <taxon>Chytridiomycota incertae sedis</taxon>
        <taxon>Chytridiomycetes</taxon>
        <taxon>Chytridiomycetes incertae sedis</taxon>
        <taxon>Blyttiomyces</taxon>
    </lineage>
</organism>
<feature type="compositionally biased region" description="Basic and acidic residues" evidence="1">
    <location>
        <begin position="154"/>
        <end position="166"/>
    </location>
</feature>